<dbReference type="EMBL" id="JACTNZ010000009">
    <property type="protein sequence ID" value="KAG5532964.1"/>
    <property type="molecule type" value="Genomic_DNA"/>
</dbReference>
<name>A0AAV6J0B5_9ERIC</name>
<protein>
    <submittedName>
        <fullName evidence="1">Uncharacterized protein</fullName>
    </submittedName>
</protein>
<proteinExistence type="predicted"/>
<gene>
    <name evidence="1" type="ORF">RHGRI_027270</name>
</gene>
<organism evidence="1 2">
    <name type="scientific">Rhododendron griersonianum</name>
    <dbReference type="NCBI Taxonomy" id="479676"/>
    <lineage>
        <taxon>Eukaryota</taxon>
        <taxon>Viridiplantae</taxon>
        <taxon>Streptophyta</taxon>
        <taxon>Embryophyta</taxon>
        <taxon>Tracheophyta</taxon>
        <taxon>Spermatophyta</taxon>
        <taxon>Magnoliopsida</taxon>
        <taxon>eudicotyledons</taxon>
        <taxon>Gunneridae</taxon>
        <taxon>Pentapetalae</taxon>
        <taxon>asterids</taxon>
        <taxon>Ericales</taxon>
        <taxon>Ericaceae</taxon>
        <taxon>Ericoideae</taxon>
        <taxon>Rhodoreae</taxon>
        <taxon>Rhododendron</taxon>
    </lineage>
</organism>
<dbReference type="Proteomes" id="UP000823749">
    <property type="component" value="Chromosome 9"/>
</dbReference>
<evidence type="ECO:0000313" key="2">
    <source>
        <dbReference type="Proteomes" id="UP000823749"/>
    </source>
</evidence>
<keyword evidence="2" id="KW-1185">Reference proteome</keyword>
<sequence length="87" mass="9501">MRVGNHAASAVYPHVYPLLTRNLSQILAEECPHAPKPKPDFADVKTGYRKARLVDRPEFLRCCYCQSSISARLLLSSSGAVLLSSGA</sequence>
<evidence type="ECO:0000313" key="1">
    <source>
        <dbReference type="EMBL" id="KAG5532964.1"/>
    </source>
</evidence>
<reference evidence="1" key="1">
    <citation type="submission" date="2020-08" db="EMBL/GenBank/DDBJ databases">
        <title>Plant Genome Project.</title>
        <authorList>
            <person name="Zhang R.-G."/>
        </authorList>
    </citation>
    <scope>NUCLEOTIDE SEQUENCE</scope>
    <source>
        <strain evidence="1">WSP0</strain>
        <tissue evidence="1">Leaf</tissue>
    </source>
</reference>
<dbReference type="AlphaFoldDB" id="A0AAV6J0B5"/>
<accession>A0AAV6J0B5</accession>
<comment type="caution">
    <text evidence="1">The sequence shown here is derived from an EMBL/GenBank/DDBJ whole genome shotgun (WGS) entry which is preliminary data.</text>
</comment>